<dbReference type="CDD" id="cd03396">
    <property type="entry name" value="PAP2_like_6"/>
    <property type="match status" value="1"/>
</dbReference>
<reference evidence="3" key="1">
    <citation type="submission" date="2024-02" db="EMBL/GenBank/DDBJ databases">
        <title>Genome sequences of strain Gemmobacter sp. JM10B15.</title>
        <authorList>
            <person name="Zhang M."/>
        </authorList>
    </citation>
    <scope>NUCLEOTIDE SEQUENCE</scope>
    <source>
        <strain evidence="3">JM10B15</strain>
    </source>
</reference>
<keyword evidence="1" id="KW-0812">Transmembrane</keyword>
<name>A0ABU8BZ27_9RHOB</name>
<evidence type="ECO:0000259" key="2">
    <source>
        <dbReference type="Pfam" id="PF01569"/>
    </source>
</evidence>
<accession>A0ABU8BZ27</accession>
<proteinExistence type="predicted"/>
<feature type="transmembrane region" description="Helical" evidence="1">
    <location>
        <begin position="65"/>
        <end position="83"/>
    </location>
</feature>
<keyword evidence="4" id="KW-1185">Reference proteome</keyword>
<comment type="caution">
    <text evidence="3">The sequence shown here is derived from an EMBL/GenBank/DDBJ whole genome shotgun (WGS) entry which is preliminary data.</text>
</comment>
<feature type="domain" description="Phosphatidic acid phosphatase type 2/haloperoxidase" evidence="2">
    <location>
        <begin position="95"/>
        <end position="225"/>
    </location>
</feature>
<keyword evidence="1" id="KW-0472">Membrane</keyword>
<dbReference type="InterPro" id="IPR000326">
    <property type="entry name" value="PAP2/HPO"/>
</dbReference>
<feature type="transmembrane region" description="Helical" evidence="1">
    <location>
        <begin position="90"/>
        <end position="110"/>
    </location>
</feature>
<dbReference type="InterPro" id="IPR036938">
    <property type="entry name" value="PAP2/HPO_sf"/>
</dbReference>
<evidence type="ECO:0000313" key="4">
    <source>
        <dbReference type="Proteomes" id="UP001431963"/>
    </source>
</evidence>
<protein>
    <submittedName>
        <fullName evidence="3">Phosphatase PAP2 family protein</fullName>
    </submittedName>
</protein>
<dbReference type="EMBL" id="JBALHR010000014">
    <property type="protein sequence ID" value="MEH7829962.1"/>
    <property type="molecule type" value="Genomic_DNA"/>
</dbReference>
<feature type="transmembrane region" description="Helical" evidence="1">
    <location>
        <begin position="152"/>
        <end position="170"/>
    </location>
</feature>
<dbReference type="Proteomes" id="UP001431963">
    <property type="component" value="Unassembled WGS sequence"/>
</dbReference>
<dbReference type="Gene3D" id="1.20.144.10">
    <property type="entry name" value="Phosphatidic acid phosphatase type 2/haloperoxidase"/>
    <property type="match status" value="1"/>
</dbReference>
<sequence length="260" mass="28109">MTDRLYDRLVFAFLLTVILCQALFAAFPGLDLAVSAHFANGRGGFGWAEGLPAMINPLLRHTGELVAVALVLWCFYGGLTGLLRPAALRAWAFAALTVVLASGAVVNLLLKTHVGRARPAHITEFGGTAQFTPAWQVTDQCSRNCSFSSGEVSLAASLAIVAVVLLWPRLKTSETRIAALLTAGAYVGIVSVLRIGLGRHFFSDVVFSVLFSGAVALVLYRVLQVRSARLTFDPNLPILVMLDRIRDSRAFLQAWLKKPT</sequence>
<dbReference type="Pfam" id="PF01569">
    <property type="entry name" value="PAP2"/>
    <property type="match status" value="1"/>
</dbReference>
<evidence type="ECO:0000313" key="3">
    <source>
        <dbReference type="EMBL" id="MEH7829962.1"/>
    </source>
</evidence>
<gene>
    <name evidence="3" type="ORF">V6590_17565</name>
</gene>
<dbReference type="RefSeq" id="WP_335424989.1">
    <property type="nucleotide sequence ID" value="NZ_JBALHR010000014.1"/>
</dbReference>
<feature type="transmembrane region" description="Helical" evidence="1">
    <location>
        <begin position="201"/>
        <end position="220"/>
    </location>
</feature>
<dbReference type="SUPFAM" id="SSF48317">
    <property type="entry name" value="Acid phosphatase/Vanadium-dependent haloperoxidase"/>
    <property type="match status" value="1"/>
</dbReference>
<keyword evidence="1" id="KW-1133">Transmembrane helix</keyword>
<feature type="transmembrane region" description="Helical" evidence="1">
    <location>
        <begin position="177"/>
        <end position="195"/>
    </location>
</feature>
<organism evidence="3 4">
    <name type="scientific">Gemmobacter denitrificans</name>
    <dbReference type="NCBI Taxonomy" id="3123040"/>
    <lineage>
        <taxon>Bacteria</taxon>
        <taxon>Pseudomonadati</taxon>
        <taxon>Pseudomonadota</taxon>
        <taxon>Alphaproteobacteria</taxon>
        <taxon>Rhodobacterales</taxon>
        <taxon>Paracoccaceae</taxon>
        <taxon>Gemmobacter</taxon>
    </lineage>
</organism>
<evidence type="ECO:0000256" key="1">
    <source>
        <dbReference type="SAM" id="Phobius"/>
    </source>
</evidence>